<keyword evidence="2" id="KW-1185">Reference proteome</keyword>
<reference evidence="1" key="1">
    <citation type="journal article" date="2023" name="G3 (Bethesda)">
        <title>A reference genome for the long-term kleptoplast-retaining sea slug Elysia crispata morphotype clarki.</title>
        <authorList>
            <person name="Eastman K.E."/>
            <person name="Pendleton A.L."/>
            <person name="Shaikh M.A."/>
            <person name="Suttiyut T."/>
            <person name="Ogas R."/>
            <person name="Tomko P."/>
            <person name="Gavelis G."/>
            <person name="Widhalm J.R."/>
            <person name="Wisecaver J.H."/>
        </authorList>
    </citation>
    <scope>NUCLEOTIDE SEQUENCE</scope>
    <source>
        <strain evidence="1">ECLA1</strain>
    </source>
</reference>
<protein>
    <submittedName>
        <fullName evidence="1">Uncharacterized protein</fullName>
    </submittedName>
</protein>
<name>A0AAE1AE47_9GAST</name>
<organism evidence="1 2">
    <name type="scientific">Elysia crispata</name>
    <name type="common">lettuce slug</name>
    <dbReference type="NCBI Taxonomy" id="231223"/>
    <lineage>
        <taxon>Eukaryota</taxon>
        <taxon>Metazoa</taxon>
        <taxon>Spiralia</taxon>
        <taxon>Lophotrochozoa</taxon>
        <taxon>Mollusca</taxon>
        <taxon>Gastropoda</taxon>
        <taxon>Heterobranchia</taxon>
        <taxon>Euthyneura</taxon>
        <taxon>Panpulmonata</taxon>
        <taxon>Sacoglossa</taxon>
        <taxon>Placobranchoidea</taxon>
        <taxon>Plakobranchidae</taxon>
        <taxon>Elysia</taxon>
    </lineage>
</organism>
<dbReference type="AlphaFoldDB" id="A0AAE1AE47"/>
<gene>
    <name evidence="1" type="ORF">RRG08_064488</name>
</gene>
<proteinExistence type="predicted"/>
<evidence type="ECO:0000313" key="1">
    <source>
        <dbReference type="EMBL" id="KAK3786229.1"/>
    </source>
</evidence>
<dbReference type="Proteomes" id="UP001283361">
    <property type="component" value="Unassembled WGS sequence"/>
</dbReference>
<accession>A0AAE1AE47</accession>
<evidence type="ECO:0000313" key="2">
    <source>
        <dbReference type="Proteomes" id="UP001283361"/>
    </source>
</evidence>
<sequence>MGYTRPSRGPSPYFTLISQCRLPQAACAIPRRRPQLAAWSLLVQAGETGINQAHSELLQLLHLNSFHLETCRSRLPD</sequence>
<dbReference type="EMBL" id="JAWDGP010001994">
    <property type="protein sequence ID" value="KAK3786229.1"/>
    <property type="molecule type" value="Genomic_DNA"/>
</dbReference>
<comment type="caution">
    <text evidence="1">The sequence shown here is derived from an EMBL/GenBank/DDBJ whole genome shotgun (WGS) entry which is preliminary data.</text>
</comment>